<dbReference type="Proteomes" id="UP001196509">
    <property type="component" value="Unassembled WGS sequence"/>
</dbReference>
<dbReference type="EMBL" id="JAICBX010000002">
    <property type="protein sequence ID" value="MBW8637640.1"/>
    <property type="molecule type" value="Genomic_DNA"/>
</dbReference>
<sequence>MNIVSRHAHGFFPGLEEVFRHLYARVEKALRHRARRYRDIQALRDLQELNDAQLRDIGLMRGDLFQVSRLPMEENATAELGRISRRTKHFKL</sequence>
<protein>
    <submittedName>
        <fullName evidence="2">DUF1127 domain-containing protein</fullName>
    </submittedName>
</protein>
<feature type="domain" description="YjiS-like" evidence="1">
    <location>
        <begin position="30"/>
        <end position="64"/>
    </location>
</feature>
<keyword evidence="3" id="KW-1185">Reference proteome</keyword>
<dbReference type="InterPro" id="IPR009506">
    <property type="entry name" value="YjiS-like"/>
</dbReference>
<evidence type="ECO:0000313" key="2">
    <source>
        <dbReference type="EMBL" id="MBW8637640.1"/>
    </source>
</evidence>
<reference evidence="2" key="1">
    <citation type="submission" date="2021-08" db="EMBL/GenBank/DDBJ databases">
        <title>Hoeflea bacterium WL0058 sp. nov., isolated from the sediment.</title>
        <authorList>
            <person name="Wang L."/>
            <person name="Zhang D."/>
        </authorList>
    </citation>
    <scope>NUCLEOTIDE SEQUENCE</scope>
    <source>
        <strain evidence="2">WL0058</strain>
    </source>
</reference>
<evidence type="ECO:0000259" key="1">
    <source>
        <dbReference type="Pfam" id="PF06568"/>
    </source>
</evidence>
<organism evidence="2 3">
    <name type="scientific">Flavimaribacter sediminis</name>
    <dbReference type="NCBI Taxonomy" id="2865987"/>
    <lineage>
        <taxon>Bacteria</taxon>
        <taxon>Pseudomonadati</taxon>
        <taxon>Pseudomonadota</taxon>
        <taxon>Alphaproteobacteria</taxon>
        <taxon>Hyphomicrobiales</taxon>
        <taxon>Rhizobiaceae</taxon>
        <taxon>Flavimaribacter</taxon>
    </lineage>
</organism>
<dbReference type="RefSeq" id="WP_220228326.1">
    <property type="nucleotide sequence ID" value="NZ_JAICBX010000002.1"/>
</dbReference>
<dbReference type="Pfam" id="PF06568">
    <property type="entry name" value="YjiS-like"/>
    <property type="match status" value="1"/>
</dbReference>
<proteinExistence type="predicted"/>
<gene>
    <name evidence="2" type="ORF">K1W69_10625</name>
</gene>
<comment type="caution">
    <text evidence="2">The sequence shown here is derived from an EMBL/GenBank/DDBJ whole genome shotgun (WGS) entry which is preliminary data.</text>
</comment>
<evidence type="ECO:0000313" key="3">
    <source>
        <dbReference type="Proteomes" id="UP001196509"/>
    </source>
</evidence>
<accession>A0AAE3CZQ9</accession>
<name>A0AAE3CZQ9_9HYPH</name>
<dbReference type="AlphaFoldDB" id="A0AAE3CZQ9"/>